<sequence>MTSCVKDLDLDQAQEIVIPPSVALDLIYFTIDSSDFFSAGASGPLVARDEVRLEFLDDDYIRDGLMRADYNFIFENSFTQTFNAKFTFLSENNLVKYRVNFVIPAGSSASPATIDYTEIINVDEIKAIRESIKMFVEIEMVPNGEAFEGELQLKSKAFYKFEFK</sequence>
<organism evidence="1 2">
    <name type="scientific">Salinimicrobium marinum</name>
    <dbReference type="NCBI Taxonomy" id="680283"/>
    <lineage>
        <taxon>Bacteria</taxon>
        <taxon>Pseudomonadati</taxon>
        <taxon>Bacteroidota</taxon>
        <taxon>Flavobacteriia</taxon>
        <taxon>Flavobacteriales</taxon>
        <taxon>Flavobacteriaceae</taxon>
        <taxon>Salinimicrobium</taxon>
    </lineage>
</organism>
<reference evidence="1" key="2">
    <citation type="submission" date="2020-09" db="EMBL/GenBank/DDBJ databases">
        <authorList>
            <person name="Sun Q."/>
            <person name="Kim S."/>
        </authorList>
    </citation>
    <scope>NUCLEOTIDE SEQUENCE</scope>
    <source>
        <strain evidence="1">KCTC 12719</strain>
    </source>
</reference>
<protein>
    <submittedName>
        <fullName evidence="1">Uncharacterized protein</fullName>
    </submittedName>
</protein>
<name>A0A918VY27_9FLAO</name>
<dbReference type="Proteomes" id="UP000610456">
    <property type="component" value="Unassembled WGS sequence"/>
</dbReference>
<proteinExistence type="predicted"/>
<reference evidence="1" key="1">
    <citation type="journal article" date="2014" name="Int. J. Syst. Evol. Microbiol.">
        <title>Complete genome sequence of Corynebacterium casei LMG S-19264T (=DSM 44701T), isolated from a smear-ripened cheese.</title>
        <authorList>
            <consortium name="US DOE Joint Genome Institute (JGI-PGF)"/>
            <person name="Walter F."/>
            <person name="Albersmeier A."/>
            <person name="Kalinowski J."/>
            <person name="Ruckert C."/>
        </authorList>
    </citation>
    <scope>NUCLEOTIDE SEQUENCE</scope>
    <source>
        <strain evidence="1">KCTC 12719</strain>
    </source>
</reference>
<evidence type="ECO:0000313" key="1">
    <source>
        <dbReference type="EMBL" id="GHA40896.1"/>
    </source>
</evidence>
<evidence type="ECO:0000313" key="2">
    <source>
        <dbReference type="Proteomes" id="UP000610456"/>
    </source>
</evidence>
<dbReference type="AlphaFoldDB" id="A0A918VY27"/>
<comment type="caution">
    <text evidence="1">The sequence shown here is derived from an EMBL/GenBank/DDBJ whole genome shotgun (WGS) entry which is preliminary data.</text>
</comment>
<keyword evidence="2" id="KW-1185">Reference proteome</keyword>
<gene>
    <name evidence="1" type="ORF">GCM10007103_22800</name>
</gene>
<accession>A0A918VY27</accession>
<dbReference type="EMBL" id="BMXB01000009">
    <property type="protein sequence ID" value="GHA40896.1"/>
    <property type="molecule type" value="Genomic_DNA"/>
</dbReference>